<dbReference type="PATRIC" id="fig|1605367.3.peg.2144"/>
<evidence type="ECO:0008006" key="4">
    <source>
        <dbReference type="Google" id="ProtNLM"/>
    </source>
</evidence>
<sequence>MKKTLIIMAVLTAIAFQSNAQYDKNVAIGIRIGEPLGLNIRKYFQYGDKAFDVNFGTYGFLYGTTRKYRKGEYQKSGLMFQGLYSWHYAIGKNQALKAYYGFGGQINYRDYASEGNIIGTRQDGEKHVSLGPAGNAGVEYDLPGNDVGIFLDGGVYTELIPDLLFLHPQINAGIRVNLVRR</sequence>
<comment type="caution">
    <text evidence="2">The sequence shown here is derived from an EMBL/GenBank/DDBJ whole genome shotgun (WGS) entry which is preliminary data.</text>
</comment>
<dbReference type="OrthoDB" id="9790491at2"/>
<reference evidence="2 3" key="1">
    <citation type="submission" date="2015-07" db="EMBL/GenBank/DDBJ databases">
        <title>The draft genome sequence of Leadbetterella sp. JN14-9.</title>
        <authorList>
            <person name="Liu Y."/>
            <person name="Du J."/>
            <person name="Shao Z."/>
        </authorList>
    </citation>
    <scope>NUCLEOTIDE SEQUENCE [LARGE SCALE GENOMIC DNA]</scope>
    <source>
        <strain evidence="2 3">JN14-9</strain>
    </source>
</reference>
<dbReference type="AlphaFoldDB" id="A0A0N8HAC0"/>
<dbReference type="STRING" id="1605367.AFM12_03980"/>
<accession>A0A0N8HAC0</accession>
<gene>
    <name evidence="2" type="ORF">AFM12_03980</name>
</gene>
<evidence type="ECO:0000313" key="2">
    <source>
        <dbReference type="EMBL" id="KPM49748.1"/>
    </source>
</evidence>
<name>A0A0N8HAC0_9BACT</name>
<feature type="chain" id="PRO_5006026347" description="Outer membrane protein beta-barrel domain-containing protein" evidence="1">
    <location>
        <begin position="21"/>
        <end position="181"/>
    </location>
</feature>
<keyword evidence="1" id="KW-0732">Signal</keyword>
<protein>
    <recommendedName>
        <fullName evidence="4">Outer membrane protein beta-barrel domain-containing protein</fullName>
    </recommendedName>
</protein>
<evidence type="ECO:0000313" key="3">
    <source>
        <dbReference type="Proteomes" id="UP000050454"/>
    </source>
</evidence>
<dbReference type="Proteomes" id="UP000050454">
    <property type="component" value="Unassembled WGS sequence"/>
</dbReference>
<feature type="signal peptide" evidence="1">
    <location>
        <begin position="1"/>
        <end position="20"/>
    </location>
</feature>
<keyword evidence="3" id="KW-1185">Reference proteome</keyword>
<dbReference type="EMBL" id="LGTQ01000005">
    <property type="protein sequence ID" value="KPM49748.1"/>
    <property type="molecule type" value="Genomic_DNA"/>
</dbReference>
<organism evidence="2 3">
    <name type="scientific">Jiulongibacter sediminis</name>
    <dbReference type="NCBI Taxonomy" id="1605367"/>
    <lineage>
        <taxon>Bacteria</taxon>
        <taxon>Pseudomonadati</taxon>
        <taxon>Bacteroidota</taxon>
        <taxon>Cytophagia</taxon>
        <taxon>Cytophagales</taxon>
        <taxon>Leadbetterellaceae</taxon>
        <taxon>Jiulongibacter</taxon>
    </lineage>
</organism>
<proteinExistence type="predicted"/>
<dbReference type="RefSeq" id="WP_055144126.1">
    <property type="nucleotide sequence ID" value="NZ_JXSZ01000005.1"/>
</dbReference>
<evidence type="ECO:0000256" key="1">
    <source>
        <dbReference type="SAM" id="SignalP"/>
    </source>
</evidence>